<proteinExistence type="predicted"/>
<name>A0A915Q4Y7_9BILA</name>
<dbReference type="WBParaSite" id="sdigi.contig76.g3736.t1">
    <property type="protein sequence ID" value="sdigi.contig76.g3736.t1"/>
    <property type="gene ID" value="sdigi.contig76.g3736"/>
</dbReference>
<dbReference type="Proteomes" id="UP000887581">
    <property type="component" value="Unplaced"/>
</dbReference>
<organism evidence="1 2">
    <name type="scientific">Setaria digitata</name>
    <dbReference type="NCBI Taxonomy" id="48799"/>
    <lineage>
        <taxon>Eukaryota</taxon>
        <taxon>Metazoa</taxon>
        <taxon>Ecdysozoa</taxon>
        <taxon>Nematoda</taxon>
        <taxon>Chromadorea</taxon>
        <taxon>Rhabditida</taxon>
        <taxon>Spirurina</taxon>
        <taxon>Spiruromorpha</taxon>
        <taxon>Filarioidea</taxon>
        <taxon>Setariidae</taxon>
        <taxon>Setaria</taxon>
    </lineage>
</organism>
<evidence type="ECO:0000313" key="1">
    <source>
        <dbReference type="Proteomes" id="UP000887581"/>
    </source>
</evidence>
<sequence length="44" mass="4845">MPEANTELNTVYANGKRAQIGTNTKTRRNTNRKVTGVRRAVAEG</sequence>
<protein>
    <submittedName>
        <fullName evidence="2">30S ribosomal protein S9</fullName>
    </submittedName>
</protein>
<keyword evidence="1" id="KW-1185">Reference proteome</keyword>
<reference evidence="2" key="1">
    <citation type="submission" date="2022-11" db="UniProtKB">
        <authorList>
            <consortium name="WormBaseParasite"/>
        </authorList>
    </citation>
    <scope>IDENTIFICATION</scope>
</reference>
<evidence type="ECO:0000313" key="2">
    <source>
        <dbReference type="WBParaSite" id="sdigi.contig76.g3736.t1"/>
    </source>
</evidence>
<accession>A0A915Q4Y7</accession>
<dbReference type="AlphaFoldDB" id="A0A915Q4Y7"/>